<dbReference type="EMBL" id="UOEJ01000015">
    <property type="protein sequence ID" value="VAV90916.1"/>
    <property type="molecule type" value="Genomic_DNA"/>
</dbReference>
<comment type="subunit">
    <text evidence="1">Homodimer.</text>
</comment>
<dbReference type="PANTHER" id="PTHR43969:SF9">
    <property type="entry name" value="GLUTATHIONE S TRANSFERASE D10, ISOFORM A-RELATED"/>
    <property type="match status" value="1"/>
</dbReference>
<dbReference type="InterPro" id="IPR036249">
    <property type="entry name" value="Thioredoxin-like_sf"/>
</dbReference>
<dbReference type="InterPro" id="IPR004046">
    <property type="entry name" value="GST_C"/>
</dbReference>
<dbReference type="Pfam" id="PF13417">
    <property type="entry name" value="GST_N_3"/>
    <property type="match status" value="1"/>
</dbReference>
<dbReference type="InterPro" id="IPR036282">
    <property type="entry name" value="Glutathione-S-Trfase_C_sf"/>
</dbReference>
<dbReference type="Pfam" id="PF00043">
    <property type="entry name" value="GST_C"/>
    <property type="match status" value="1"/>
</dbReference>
<dbReference type="SFLD" id="SFLDG00358">
    <property type="entry name" value="Main_(cytGST)"/>
    <property type="match status" value="1"/>
</dbReference>
<dbReference type="InterPro" id="IPR040079">
    <property type="entry name" value="Glutathione_S-Trfase"/>
</dbReference>
<evidence type="ECO:0000259" key="2">
    <source>
        <dbReference type="PROSITE" id="PS50404"/>
    </source>
</evidence>
<protein>
    <submittedName>
        <fullName evidence="4">Uncharacterized glutathione S-transferase-like protein</fullName>
    </submittedName>
</protein>
<keyword evidence="4" id="KW-0808">Transferase</keyword>
<dbReference type="AlphaFoldDB" id="A0A3B0RQS3"/>
<dbReference type="GO" id="GO:0004364">
    <property type="term" value="F:glutathione transferase activity"/>
    <property type="evidence" value="ECO:0007669"/>
    <property type="project" value="TreeGrafter"/>
</dbReference>
<dbReference type="SUPFAM" id="SSF47616">
    <property type="entry name" value="GST C-terminal domain-like"/>
    <property type="match status" value="1"/>
</dbReference>
<dbReference type="CDD" id="cd00570">
    <property type="entry name" value="GST_N_family"/>
    <property type="match status" value="1"/>
</dbReference>
<organism evidence="4">
    <name type="scientific">hydrothermal vent metagenome</name>
    <dbReference type="NCBI Taxonomy" id="652676"/>
    <lineage>
        <taxon>unclassified sequences</taxon>
        <taxon>metagenomes</taxon>
        <taxon>ecological metagenomes</taxon>
    </lineage>
</organism>
<dbReference type="Gene3D" id="1.20.1050.10">
    <property type="match status" value="1"/>
</dbReference>
<dbReference type="PANTHER" id="PTHR43969">
    <property type="entry name" value="GLUTATHIONE S TRANSFERASE D10, ISOFORM A-RELATED"/>
    <property type="match status" value="1"/>
</dbReference>
<reference evidence="4" key="1">
    <citation type="submission" date="2018-06" db="EMBL/GenBank/DDBJ databases">
        <authorList>
            <person name="Zhirakovskaya E."/>
        </authorList>
    </citation>
    <scope>NUCLEOTIDE SEQUENCE</scope>
</reference>
<gene>
    <name evidence="4" type="ORF">MNBD_ALPHA01-1701</name>
</gene>
<accession>A0A3B0RQS3</accession>
<dbReference type="SUPFAM" id="SSF52833">
    <property type="entry name" value="Thioredoxin-like"/>
    <property type="match status" value="1"/>
</dbReference>
<dbReference type="Gene3D" id="3.40.30.10">
    <property type="entry name" value="Glutaredoxin"/>
    <property type="match status" value="1"/>
</dbReference>
<dbReference type="InterPro" id="IPR010987">
    <property type="entry name" value="Glutathione-S-Trfase_C-like"/>
</dbReference>
<dbReference type="InterPro" id="IPR004045">
    <property type="entry name" value="Glutathione_S-Trfase_N"/>
</dbReference>
<dbReference type="GO" id="GO:0006749">
    <property type="term" value="P:glutathione metabolic process"/>
    <property type="evidence" value="ECO:0007669"/>
    <property type="project" value="TreeGrafter"/>
</dbReference>
<evidence type="ECO:0000259" key="3">
    <source>
        <dbReference type="PROSITE" id="PS50405"/>
    </source>
</evidence>
<dbReference type="PROSITE" id="PS50405">
    <property type="entry name" value="GST_CTER"/>
    <property type="match status" value="1"/>
</dbReference>
<dbReference type="PROSITE" id="PS50404">
    <property type="entry name" value="GST_NTER"/>
    <property type="match status" value="1"/>
</dbReference>
<evidence type="ECO:0000313" key="4">
    <source>
        <dbReference type="EMBL" id="VAV90916.1"/>
    </source>
</evidence>
<proteinExistence type="predicted"/>
<evidence type="ECO:0000256" key="1">
    <source>
        <dbReference type="ARBA" id="ARBA00011738"/>
    </source>
</evidence>
<sequence length="213" mass="24114">MKLYYRPDCPFCWKVRIFCHEAEITLQEVAVESGRKHPDVTRLNPNDTVPVLVDGDLVLWESAAIIDYLADSFPQSTLMAGSPAQRAIIRQIHCYSDNRVGKALFPYIKQVRDSEKHPPANDLEQATSLAWIKIQEILSEQLGRKVFFGAGFSVAECALIPRFTLALGYGLGLDDKFRNLKSWFGRCFERPSFSATLPSIFPDIDEMIKSEVL</sequence>
<feature type="domain" description="GST N-terminal" evidence="2">
    <location>
        <begin position="1"/>
        <end position="77"/>
    </location>
</feature>
<dbReference type="SFLD" id="SFLDS00019">
    <property type="entry name" value="Glutathione_Transferase_(cytos"/>
    <property type="match status" value="1"/>
</dbReference>
<feature type="domain" description="GST C-terminal" evidence="3">
    <location>
        <begin position="82"/>
        <end position="212"/>
    </location>
</feature>
<name>A0A3B0RQS3_9ZZZZ</name>